<dbReference type="InterPro" id="IPR038390">
    <property type="entry name" value="Metal_Tscrpt_repr_sf"/>
</dbReference>
<organism evidence="1 2">
    <name type="scientific">Eiseniibacteriota bacterium</name>
    <dbReference type="NCBI Taxonomy" id="2212470"/>
    <lineage>
        <taxon>Bacteria</taxon>
        <taxon>Candidatus Eiseniibacteriota</taxon>
    </lineage>
</organism>
<protein>
    <submittedName>
        <fullName evidence="1">Metal-sensitive transcriptional regulator</fullName>
    </submittedName>
</protein>
<comment type="caution">
    <text evidence="1">The sequence shown here is derived from an EMBL/GenBank/DDBJ whole genome shotgun (WGS) entry which is preliminary data.</text>
</comment>
<dbReference type="GO" id="GO:0003677">
    <property type="term" value="F:DNA binding"/>
    <property type="evidence" value="ECO:0007669"/>
    <property type="project" value="InterPro"/>
</dbReference>
<proteinExistence type="predicted"/>
<gene>
    <name evidence="1" type="ORF">FJY75_05670</name>
</gene>
<evidence type="ECO:0000313" key="2">
    <source>
        <dbReference type="Proteomes" id="UP000748308"/>
    </source>
</evidence>
<dbReference type="Proteomes" id="UP000748308">
    <property type="component" value="Unassembled WGS sequence"/>
</dbReference>
<dbReference type="Gene3D" id="1.20.58.1000">
    <property type="entry name" value="Metal-sensitive repressor, helix protomer"/>
    <property type="match status" value="1"/>
</dbReference>
<evidence type="ECO:0000313" key="1">
    <source>
        <dbReference type="EMBL" id="MBM3317321.1"/>
    </source>
</evidence>
<accession>A0A937XBC0</accession>
<dbReference type="GO" id="GO:0046872">
    <property type="term" value="F:metal ion binding"/>
    <property type="evidence" value="ECO:0007669"/>
    <property type="project" value="InterPro"/>
</dbReference>
<dbReference type="AlphaFoldDB" id="A0A937XBC0"/>
<dbReference type="GO" id="GO:0045892">
    <property type="term" value="P:negative regulation of DNA-templated transcription"/>
    <property type="evidence" value="ECO:0007669"/>
    <property type="project" value="UniProtKB-ARBA"/>
</dbReference>
<sequence length="93" mass="10625">MAHPSHQTSLVALKRVEGQIRGVQRMVEEGQYCGDILHQIHAAVGALARVEDAILERHLNHCVANALRRKDGDEKTKIDEVMQVIRRFRKGYR</sequence>
<dbReference type="PANTHER" id="PTHR33677">
    <property type="entry name" value="TRANSCRIPTIONAL REPRESSOR FRMR-RELATED"/>
    <property type="match status" value="1"/>
</dbReference>
<dbReference type="CDD" id="cd10148">
    <property type="entry name" value="CsoR-like_DUF156"/>
    <property type="match status" value="1"/>
</dbReference>
<dbReference type="EMBL" id="VGIY01000106">
    <property type="protein sequence ID" value="MBM3317321.1"/>
    <property type="molecule type" value="Genomic_DNA"/>
</dbReference>
<dbReference type="InterPro" id="IPR003735">
    <property type="entry name" value="Metal_Tscrpt_repr"/>
</dbReference>
<reference evidence="1" key="1">
    <citation type="submission" date="2019-03" db="EMBL/GenBank/DDBJ databases">
        <title>Lake Tanganyika Metagenome-Assembled Genomes (MAGs).</title>
        <authorList>
            <person name="Tran P."/>
        </authorList>
    </citation>
    <scope>NUCLEOTIDE SEQUENCE</scope>
    <source>
        <strain evidence="1">M_DeepCast_400m_m2_100</strain>
    </source>
</reference>
<dbReference type="Pfam" id="PF02583">
    <property type="entry name" value="Trns_repr_metal"/>
    <property type="match status" value="1"/>
</dbReference>
<name>A0A937XBC0_UNCEI</name>